<evidence type="ECO:0000256" key="1">
    <source>
        <dbReference type="SAM" id="MobiDB-lite"/>
    </source>
</evidence>
<dbReference type="InterPro" id="IPR001509">
    <property type="entry name" value="Epimerase_deHydtase"/>
</dbReference>
<accession>A0ABN3AUM2</accession>
<dbReference type="Proteomes" id="UP001501599">
    <property type="component" value="Unassembled WGS sequence"/>
</dbReference>
<dbReference type="Pfam" id="PF01370">
    <property type="entry name" value="Epimerase"/>
    <property type="match status" value="1"/>
</dbReference>
<keyword evidence="4" id="KW-1185">Reference proteome</keyword>
<evidence type="ECO:0000259" key="2">
    <source>
        <dbReference type="Pfam" id="PF01370"/>
    </source>
</evidence>
<sequence>MRILVLGGTAWLGHAVAAAHVAAGNDVTCVARGTDVPAGATLVRLDRDDGADALASDPTLAGEWDEVVDVTRIPAHATAAAQALAGRARHWTLVSTVSVYADVDRPGADERAALLEPSADPDDYGRAKVHVEQTMHAALGDRLLVLRPGLIVGPGDPSDRFGSWAARAALAGDEPLLVPERDVAAQVVDVRDLVDAIVALGTRGVIGVRDAVGTVTTLHALVDEVRAAAAHAGPIVLASDDELAQHDVQPWGGPRALALWLPVGHEGHGARSNAALLADGIRLRPTAETVRDVVADERDRGLDRARANGIARADEVAVLAAIARGRAEAPTLADATEPIRSTDPARTPRDASDASDRQESP</sequence>
<reference evidence="3 4" key="1">
    <citation type="journal article" date="2019" name="Int. J. Syst. Evol. Microbiol.">
        <title>The Global Catalogue of Microorganisms (GCM) 10K type strain sequencing project: providing services to taxonomists for standard genome sequencing and annotation.</title>
        <authorList>
            <consortium name="The Broad Institute Genomics Platform"/>
            <consortium name="The Broad Institute Genome Sequencing Center for Infectious Disease"/>
            <person name="Wu L."/>
            <person name="Ma J."/>
        </authorList>
    </citation>
    <scope>NUCLEOTIDE SEQUENCE [LARGE SCALE GENOMIC DNA]</scope>
    <source>
        <strain evidence="3 4">JCM 16026</strain>
    </source>
</reference>
<dbReference type="PANTHER" id="PTHR48079">
    <property type="entry name" value="PROTEIN YEEZ"/>
    <property type="match status" value="1"/>
</dbReference>
<evidence type="ECO:0000313" key="4">
    <source>
        <dbReference type="Proteomes" id="UP001501599"/>
    </source>
</evidence>
<dbReference type="InterPro" id="IPR051783">
    <property type="entry name" value="NAD(P)-dependent_oxidoreduct"/>
</dbReference>
<dbReference type="InterPro" id="IPR036291">
    <property type="entry name" value="NAD(P)-bd_dom_sf"/>
</dbReference>
<evidence type="ECO:0000313" key="3">
    <source>
        <dbReference type="EMBL" id="GAA2174730.1"/>
    </source>
</evidence>
<protein>
    <submittedName>
        <fullName evidence="3">SDR family oxidoreductase</fullName>
    </submittedName>
</protein>
<comment type="caution">
    <text evidence="3">The sequence shown here is derived from an EMBL/GenBank/DDBJ whole genome shotgun (WGS) entry which is preliminary data.</text>
</comment>
<dbReference type="SUPFAM" id="SSF51735">
    <property type="entry name" value="NAD(P)-binding Rossmann-fold domains"/>
    <property type="match status" value="1"/>
</dbReference>
<proteinExistence type="predicted"/>
<feature type="domain" description="NAD-dependent epimerase/dehydratase" evidence="2">
    <location>
        <begin position="3"/>
        <end position="203"/>
    </location>
</feature>
<organism evidence="3 4">
    <name type="scientific">Agrococcus versicolor</name>
    <dbReference type="NCBI Taxonomy" id="501482"/>
    <lineage>
        <taxon>Bacteria</taxon>
        <taxon>Bacillati</taxon>
        <taxon>Actinomycetota</taxon>
        <taxon>Actinomycetes</taxon>
        <taxon>Micrococcales</taxon>
        <taxon>Microbacteriaceae</taxon>
        <taxon>Agrococcus</taxon>
    </lineage>
</organism>
<feature type="region of interest" description="Disordered" evidence="1">
    <location>
        <begin position="327"/>
        <end position="361"/>
    </location>
</feature>
<dbReference type="Gene3D" id="3.40.50.720">
    <property type="entry name" value="NAD(P)-binding Rossmann-like Domain"/>
    <property type="match status" value="1"/>
</dbReference>
<dbReference type="RefSeq" id="WP_344343503.1">
    <property type="nucleotide sequence ID" value="NZ_BAAAQT010000006.1"/>
</dbReference>
<feature type="compositionally biased region" description="Basic and acidic residues" evidence="1">
    <location>
        <begin position="346"/>
        <end position="361"/>
    </location>
</feature>
<gene>
    <name evidence="3" type="ORF">GCM10009846_21800</name>
</gene>
<dbReference type="PANTHER" id="PTHR48079:SF6">
    <property type="entry name" value="NAD(P)-BINDING DOMAIN-CONTAINING PROTEIN-RELATED"/>
    <property type="match status" value="1"/>
</dbReference>
<name>A0ABN3AUM2_9MICO</name>
<dbReference type="EMBL" id="BAAAQT010000006">
    <property type="protein sequence ID" value="GAA2174730.1"/>
    <property type="molecule type" value="Genomic_DNA"/>
</dbReference>